<reference evidence="1 2" key="1">
    <citation type="submission" date="2024-09" db="EMBL/GenBank/DDBJ databases">
        <authorList>
            <person name="Sun Q."/>
            <person name="Mori K."/>
        </authorList>
    </citation>
    <scope>NUCLEOTIDE SEQUENCE [LARGE SCALE GENOMIC DNA]</scope>
    <source>
        <strain evidence="1 2">CECT 9424</strain>
    </source>
</reference>
<name>A0ABV5I4T6_9RHOB</name>
<organism evidence="1 2">
    <name type="scientific">Roseovarius ramblicola</name>
    <dbReference type="NCBI Taxonomy" id="2022336"/>
    <lineage>
        <taxon>Bacteria</taxon>
        <taxon>Pseudomonadati</taxon>
        <taxon>Pseudomonadota</taxon>
        <taxon>Alphaproteobacteria</taxon>
        <taxon>Rhodobacterales</taxon>
        <taxon>Roseobacteraceae</taxon>
        <taxon>Roseovarius</taxon>
    </lineage>
</organism>
<comment type="caution">
    <text evidence="1">The sequence shown here is derived from an EMBL/GenBank/DDBJ whole genome shotgun (WGS) entry which is preliminary data.</text>
</comment>
<keyword evidence="2" id="KW-1185">Reference proteome</keyword>
<accession>A0ABV5I4T6</accession>
<proteinExistence type="predicted"/>
<dbReference type="RefSeq" id="WP_377071349.1">
    <property type="nucleotide sequence ID" value="NZ_JBHMEC010000050.1"/>
</dbReference>
<gene>
    <name evidence="1" type="ORF">ACFFU4_18360</name>
</gene>
<protein>
    <submittedName>
        <fullName evidence="1">Uncharacterized protein</fullName>
    </submittedName>
</protein>
<evidence type="ECO:0000313" key="1">
    <source>
        <dbReference type="EMBL" id="MFB9151710.1"/>
    </source>
</evidence>
<dbReference type="Proteomes" id="UP001589670">
    <property type="component" value="Unassembled WGS sequence"/>
</dbReference>
<dbReference type="EMBL" id="JBHMEC010000050">
    <property type="protein sequence ID" value="MFB9151710.1"/>
    <property type="molecule type" value="Genomic_DNA"/>
</dbReference>
<evidence type="ECO:0000313" key="2">
    <source>
        <dbReference type="Proteomes" id="UP001589670"/>
    </source>
</evidence>
<sequence length="216" mass="24045">MAHPELIRVYDGTPVPYSEGQLRLDVKPARAPSGRLPDDFLAQYNCYRPRMLAEPQTDDLSVAIINETPELIDSVWSWTWRVEDVSLTLKQAKMAMTRWIDGLTAQIEGEYPRVVQKGWEGEEAMARAHKAGTATQEQADMLAADAAAKGRTPTEHADRIVEKADRFRAIMLDTRRLWLATDKALEEVSDPADYPGILRAAKAQAAPIAQAYGLSP</sequence>